<dbReference type="EMBL" id="JBHUFB010000013">
    <property type="protein sequence ID" value="MFD1814085.1"/>
    <property type="molecule type" value="Genomic_DNA"/>
</dbReference>
<name>A0ABW4P6L5_9NOCA</name>
<comment type="caution">
    <text evidence="3">The sequence shown here is derived from an EMBL/GenBank/DDBJ whole genome shotgun (WGS) entry which is preliminary data.</text>
</comment>
<keyword evidence="4" id="KW-1185">Reference proteome</keyword>
<keyword evidence="2" id="KW-1133">Transmembrane helix</keyword>
<gene>
    <name evidence="3" type="ORF">ACFSJG_17860</name>
</gene>
<proteinExistence type="predicted"/>
<evidence type="ECO:0000313" key="4">
    <source>
        <dbReference type="Proteomes" id="UP001597286"/>
    </source>
</evidence>
<dbReference type="RefSeq" id="WP_378486582.1">
    <property type="nucleotide sequence ID" value="NZ_JBHUFB010000013.1"/>
</dbReference>
<accession>A0ABW4P6L5</accession>
<feature type="region of interest" description="Disordered" evidence="1">
    <location>
        <begin position="1"/>
        <end position="83"/>
    </location>
</feature>
<organism evidence="3 4">
    <name type="scientific">Rhodococcus gannanensis</name>
    <dbReference type="NCBI Taxonomy" id="1960308"/>
    <lineage>
        <taxon>Bacteria</taxon>
        <taxon>Bacillati</taxon>
        <taxon>Actinomycetota</taxon>
        <taxon>Actinomycetes</taxon>
        <taxon>Mycobacteriales</taxon>
        <taxon>Nocardiaceae</taxon>
        <taxon>Rhodococcus</taxon>
    </lineage>
</organism>
<keyword evidence="2" id="KW-0472">Membrane</keyword>
<evidence type="ECO:0000256" key="1">
    <source>
        <dbReference type="SAM" id="MobiDB-lite"/>
    </source>
</evidence>
<evidence type="ECO:0000256" key="2">
    <source>
        <dbReference type="SAM" id="Phobius"/>
    </source>
</evidence>
<reference evidence="4" key="1">
    <citation type="journal article" date="2019" name="Int. J. Syst. Evol. Microbiol.">
        <title>The Global Catalogue of Microorganisms (GCM) 10K type strain sequencing project: providing services to taxonomists for standard genome sequencing and annotation.</title>
        <authorList>
            <consortium name="The Broad Institute Genomics Platform"/>
            <consortium name="The Broad Institute Genome Sequencing Center for Infectious Disease"/>
            <person name="Wu L."/>
            <person name="Ma J."/>
        </authorList>
    </citation>
    <scope>NUCLEOTIDE SEQUENCE [LARGE SCALE GENOMIC DNA]</scope>
    <source>
        <strain evidence="4">DT72</strain>
    </source>
</reference>
<dbReference type="Proteomes" id="UP001597286">
    <property type="component" value="Unassembled WGS sequence"/>
</dbReference>
<protein>
    <submittedName>
        <fullName evidence="3">Uncharacterized protein</fullName>
    </submittedName>
</protein>
<feature type="transmembrane region" description="Helical" evidence="2">
    <location>
        <begin position="83"/>
        <end position="105"/>
    </location>
</feature>
<evidence type="ECO:0000313" key="3">
    <source>
        <dbReference type="EMBL" id="MFD1814085.1"/>
    </source>
</evidence>
<keyword evidence="2" id="KW-0812">Transmembrane</keyword>
<feature type="region of interest" description="Disordered" evidence="1">
    <location>
        <begin position="144"/>
        <end position="166"/>
    </location>
</feature>
<sequence length="166" mass="16424">MSVAADIFGATRDGGEARTGTADDIARGGGAAARAGAADTRRRGLRRSGADSGRRPGGRPMAYERPRVATSTSPHRPTDSQEVGWGAVVITALSTALVLAGFLGLAQWRAGDVAPVSTSVVQVGVDESLTDVGERITAVDGVAGGGVSSGAEHVGAPSSGSPTAGD</sequence>